<accession>A0A2N0TW44</accession>
<protein>
    <submittedName>
        <fullName evidence="2">Uncharacterized protein</fullName>
    </submittedName>
</protein>
<evidence type="ECO:0000313" key="4">
    <source>
        <dbReference type="Proteomes" id="UP000232533"/>
    </source>
</evidence>
<proteinExistence type="predicted"/>
<evidence type="ECO:0000313" key="2">
    <source>
        <dbReference type="EMBL" id="PKD18963.1"/>
    </source>
</evidence>
<dbReference type="EMBL" id="MJBR01000016">
    <property type="protein sequence ID" value="OEY72667.1"/>
    <property type="molecule type" value="Genomic_DNA"/>
</dbReference>
<dbReference type="EMBL" id="LKTR01000019">
    <property type="protein sequence ID" value="PKD18963.1"/>
    <property type="molecule type" value="Genomic_DNA"/>
</dbReference>
<gene>
    <name evidence="2" type="ORF">APR40_12200</name>
    <name evidence="1" type="ORF">BHS39_12230</name>
</gene>
<dbReference type="Proteomes" id="UP000176009">
    <property type="component" value="Unassembled WGS sequence"/>
</dbReference>
<keyword evidence="3" id="KW-1185">Reference proteome</keyword>
<dbReference type="Proteomes" id="UP000232533">
    <property type="component" value="Unassembled WGS sequence"/>
</dbReference>
<comment type="caution">
    <text evidence="2">The sequence shown here is derived from an EMBL/GenBank/DDBJ whole genome shotgun (WGS) entry which is preliminary data.</text>
</comment>
<reference evidence="2 4" key="1">
    <citation type="submission" date="2015-10" db="EMBL/GenBank/DDBJ databases">
        <title>Draft genome sequence of Salegentibacter salinarum KCTC 12975.</title>
        <authorList>
            <person name="Lin W."/>
            <person name="Zheng Q."/>
        </authorList>
    </citation>
    <scope>NUCLEOTIDE SEQUENCE [LARGE SCALE GENOMIC DNA]</scope>
    <source>
        <strain evidence="2 4">KCTC 12974</strain>
    </source>
</reference>
<name>A0A2N0TW44_9FLAO</name>
<organism evidence="2 4">
    <name type="scientific">Salegentibacter salarius</name>
    <dbReference type="NCBI Taxonomy" id="435906"/>
    <lineage>
        <taxon>Bacteria</taxon>
        <taxon>Pseudomonadati</taxon>
        <taxon>Bacteroidota</taxon>
        <taxon>Flavobacteriia</taxon>
        <taxon>Flavobacteriales</taxon>
        <taxon>Flavobacteriaceae</taxon>
        <taxon>Salegentibacter</taxon>
    </lineage>
</organism>
<evidence type="ECO:0000313" key="3">
    <source>
        <dbReference type="Proteomes" id="UP000176009"/>
    </source>
</evidence>
<dbReference type="AlphaFoldDB" id="A0A2N0TW44"/>
<reference evidence="1 3" key="2">
    <citation type="submission" date="2016-09" db="EMBL/GenBank/DDBJ databases">
        <title>Genome Sequence of Salegentibacter salarius,Isolated from a Marine Solar Saltern of the Yellow Sea in South Korea.</title>
        <authorList>
            <person name="Zheng Q."/>
            <person name="Liu Y."/>
        </authorList>
    </citation>
    <scope>NUCLEOTIDE SEQUENCE [LARGE SCALE GENOMIC DNA]</scope>
    <source>
        <strain evidence="1 3">KCTC 12974</strain>
    </source>
</reference>
<evidence type="ECO:0000313" key="1">
    <source>
        <dbReference type="EMBL" id="OEY72667.1"/>
    </source>
</evidence>
<sequence length="126" mass="14743">MEKRSTFIILLFTVVMLFNSVKSGFMISFYLVDNSSFTELFCVNKDKPELECNGKCEISKLSQDSTTKEKPTHLDFLQRQLVLFFNPMQQLEVFQFSKDEKTPVAYLNNYTYQYLPKSFHPPSLKA</sequence>